<dbReference type="AlphaFoldDB" id="A0AAD4I9C6"/>
<sequence>MFQTVCRSSDVIEGTRNEQDDQVPSDEEETAKSHASPERSHVFPRAQSTIQEISKLNQTSGITISLLVLQICQDPVLSVFVSAKQHERDPINYPGFENDYEYAPRSDTNPMTSPKTLAVCLKACDMNCKWPWPNPWHNWVSLACRSHKLLCIPKKKRDFDMQSDDALDVAWVLEADHAISVAFMEVHHLAPLLAAFDFRVYWLIKSPGHW</sequence>
<name>A0AAD4I9C6_9PLEO</name>
<evidence type="ECO:0000313" key="2">
    <source>
        <dbReference type="EMBL" id="KAG9189521.1"/>
    </source>
</evidence>
<keyword evidence="3" id="KW-1185">Reference proteome</keyword>
<feature type="compositionally biased region" description="Acidic residues" evidence="1">
    <location>
        <begin position="20"/>
        <end position="29"/>
    </location>
</feature>
<dbReference type="EMBL" id="JAANER010000005">
    <property type="protein sequence ID" value="KAG9189521.1"/>
    <property type="molecule type" value="Genomic_DNA"/>
</dbReference>
<reference evidence="2" key="1">
    <citation type="submission" date="2021-07" db="EMBL/GenBank/DDBJ databases">
        <title>Genome Resource of American Ginseng Black Spot Pathogen Alternaria panax.</title>
        <authorList>
            <person name="Qiu C."/>
            <person name="Wang W."/>
            <person name="Liu Z."/>
        </authorList>
    </citation>
    <scope>NUCLEOTIDE SEQUENCE</scope>
    <source>
        <strain evidence="2">BNCC115425</strain>
    </source>
</reference>
<feature type="compositionally biased region" description="Basic and acidic residues" evidence="1">
    <location>
        <begin position="30"/>
        <end position="41"/>
    </location>
</feature>
<organism evidence="2 3">
    <name type="scientific">Alternaria panax</name>
    <dbReference type="NCBI Taxonomy" id="48097"/>
    <lineage>
        <taxon>Eukaryota</taxon>
        <taxon>Fungi</taxon>
        <taxon>Dikarya</taxon>
        <taxon>Ascomycota</taxon>
        <taxon>Pezizomycotina</taxon>
        <taxon>Dothideomycetes</taxon>
        <taxon>Pleosporomycetidae</taxon>
        <taxon>Pleosporales</taxon>
        <taxon>Pleosporineae</taxon>
        <taxon>Pleosporaceae</taxon>
        <taxon>Alternaria</taxon>
        <taxon>Alternaria sect. Panax</taxon>
    </lineage>
</organism>
<dbReference type="Proteomes" id="UP001199106">
    <property type="component" value="Unassembled WGS sequence"/>
</dbReference>
<protein>
    <submittedName>
        <fullName evidence="2">Uncharacterized protein</fullName>
    </submittedName>
</protein>
<feature type="region of interest" description="Disordered" evidence="1">
    <location>
        <begin position="1"/>
        <end position="43"/>
    </location>
</feature>
<accession>A0AAD4I9C6</accession>
<evidence type="ECO:0000313" key="3">
    <source>
        <dbReference type="Proteomes" id="UP001199106"/>
    </source>
</evidence>
<evidence type="ECO:0000256" key="1">
    <source>
        <dbReference type="SAM" id="MobiDB-lite"/>
    </source>
</evidence>
<gene>
    <name evidence="2" type="ORF">G6011_06389</name>
</gene>
<comment type="caution">
    <text evidence="2">The sequence shown here is derived from an EMBL/GenBank/DDBJ whole genome shotgun (WGS) entry which is preliminary data.</text>
</comment>
<proteinExistence type="predicted"/>